<dbReference type="AlphaFoldDB" id="A0A350H8X1"/>
<evidence type="ECO:0000313" key="1">
    <source>
        <dbReference type="EMBL" id="HAV91987.1"/>
    </source>
</evidence>
<dbReference type="EMBL" id="DMZY01000067">
    <property type="protein sequence ID" value="HAV91987.1"/>
    <property type="molecule type" value="Genomic_DNA"/>
</dbReference>
<organism evidence="1 2">
    <name type="scientific">candidate division WOR-3 bacterium</name>
    <dbReference type="NCBI Taxonomy" id="2052148"/>
    <lineage>
        <taxon>Bacteria</taxon>
        <taxon>Bacteria division WOR-3</taxon>
    </lineage>
</organism>
<comment type="caution">
    <text evidence="1">The sequence shown here is derived from an EMBL/GenBank/DDBJ whole genome shotgun (WGS) entry which is preliminary data.</text>
</comment>
<evidence type="ECO:0008006" key="3">
    <source>
        <dbReference type="Google" id="ProtNLM"/>
    </source>
</evidence>
<proteinExistence type="predicted"/>
<dbReference type="InterPro" id="IPR026444">
    <property type="entry name" value="Secre_tail"/>
</dbReference>
<sequence>PPIDRISDDVTDQFNAAPINYRENLVPPIEQISDDITIRMQSNPRGRREGIIIPPIHFDPFDHSKNENAVRIDGLTKPANVMIYNLLGKKMIDTETSEFVSTKELPSGRYIMIVKTDNEMVSGKITVIK</sequence>
<dbReference type="Proteomes" id="UP000264062">
    <property type="component" value="Unassembled WGS sequence"/>
</dbReference>
<accession>A0A350H8X1</accession>
<protein>
    <recommendedName>
        <fullName evidence="3">Secretion system C-terminal sorting domain-containing protein</fullName>
    </recommendedName>
</protein>
<name>A0A350H8X1_UNCW3</name>
<dbReference type="NCBIfam" id="TIGR04183">
    <property type="entry name" value="Por_Secre_tail"/>
    <property type="match status" value="1"/>
</dbReference>
<evidence type="ECO:0000313" key="2">
    <source>
        <dbReference type="Proteomes" id="UP000264062"/>
    </source>
</evidence>
<feature type="non-terminal residue" evidence="1">
    <location>
        <position position="1"/>
    </location>
</feature>
<gene>
    <name evidence="1" type="ORF">DCW38_02260</name>
</gene>
<reference evidence="1 2" key="1">
    <citation type="journal article" date="2018" name="Nat. Biotechnol.">
        <title>A standardized bacterial taxonomy based on genome phylogeny substantially revises the tree of life.</title>
        <authorList>
            <person name="Parks D.H."/>
            <person name="Chuvochina M."/>
            <person name="Waite D.W."/>
            <person name="Rinke C."/>
            <person name="Skarshewski A."/>
            <person name="Chaumeil P.A."/>
            <person name="Hugenholtz P."/>
        </authorList>
    </citation>
    <scope>NUCLEOTIDE SEQUENCE [LARGE SCALE GENOMIC DNA]</scope>
    <source>
        <strain evidence="1">UBA9956</strain>
    </source>
</reference>